<evidence type="ECO:0000313" key="1">
    <source>
        <dbReference type="EMBL" id="KAG8370089.1"/>
    </source>
</evidence>
<evidence type="ECO:0000313" key="2">
    <source>
        <dbReference type="Proteomes" id="UP000826271"/>
    </source>
</evidence>
<dbReference type="SUPFAM" id="SSF81383">
    <property type="entry name" value="F-box domain"/>
    <property type="match status" value="1"/>
</dbReference>
<dbReference type="EMBL" id="WHWC01000014">
    <property type="protein sequence ID" value="KAG8370089.1"/>
    <property type="molecule type" value="Genomic_DNA"/>
</dbReference>
<dbReference type="Gene3D" id="3.80.10.10">
    <property type="entry name" value="Ribonuclease Inhibitor"/>
    <property type="match status" value="1"/>
</dbReference>
<proteinExistence type="predicted"/>
<dbReference type="Proteomes" id="UP000826271">
    <property type="component" value="Unassembled WGS sequence"/>
</dbReference>
<gene>
    <name evidence="1" type="ORF">BUALT_Bualt14G0081300</name>
</gene>
<name>A0AAV6WJ21_9LAMI</name>
<organism evidence="1 2">
    <name type="scientific">Buddleja alternifolia</name>
    <dbReference type="NCBI Taxonomy" id="168488"/>
    <lineage>
        <taxon>Eukaryota</taxon>
        <taxon>Viridiplantae</taxon>
        <taxon>Streptophyta</taxon>
        <taxon>Embryophyta</taxon>
        <taxon>Tracheophyta</taxon>
        <taxon>Spermatophyta</taxon>
        <taxon>Magnoliopsida</taxon>
        <taxon>eudicotyledons</taxon>
        <taxon>Gunneridae</taxon>
        <taxon>Pentapetalae</taxon>
        <taxon>asterids</taxon>
        <taxon>lamiids</taxon>
        <taxon>Lamiales</taxon>
        <taxon>Scrophulariaceae</taxon>
        <taxon>Buddlejeae</taxon>
        <taxon>Buddleja</taxon>
    </lineage>
</organism>
<sequence>MERGKRSETINGEIQLPEAIIQQIQSLLNGKEAAQTSVISKLWSNAWFTSPNLDFDERNFEKSRIGDSESEAAERFPNFVKKTMKRYQKLNLKIVRFKLWMEITKPDLLSLANESIMQALKMGVNDLNLEFPSLFTYPNEMYILPHEVLEAKTLIKLSAIGCRIDWPLDRKVLCSRLESLSLSEMCLRDDVVWDIISSCPLIENLLLDECKYFVGANKFRPATKILKLRSPVIEIHKGNVESIVDGPIKVSEFHKLKSLLLQKVNVDRRFFSEFSLKFPCMEDLSLHQCYGYKGRTQISSQSLKSMSLTEITMRVNFDVPNISKFTFTGTCFPRLSFTSALKAWESDISISCFEDHVKASWFHQLKRFLTKLDLSNISLSLWFSGQLSIDHVGEIEGLPRPVLENLHVGEIEGLQSCFFFCFSGWLVLELSP</sequence>
<reference evidence="1" key="1">
    <citation type="submission" date="2019-10" db="EMBL/GenBank/DDBJ databases">
        <authorList>
            <person name="Zhang R."/>
            <person name="Pan Y."/>
            <person name="Wang J."/>
            <person name="Ma R."/>
            <person name="Yu S."/>
        </authorList>
    </citation>
    <scope>NUCLEOTIDE SEQUENCE</scope>
    <source>
        <strain evidence="1">LA-IB0</strain>
        <tissue evidence="1">Leaf</tissue>
    </source>
</reference>
<dbReference type="InterPro" id="IPR036047">
    <property type="entry name" value="F-box-like_dom_sf"/>
</dbReference>
<dbReference type="SUPFAM" id="SSF52047">
    <property type="entry name" value="RNI-like"/>
    <property type="match status" value="1"/>
</dbReference>
<protein>
    <submittedName>
        <fullName evidence="1">Uncharacterized protein</fullName>
    </submittedName>
</protein>
<dbReference type="InterPro" id="IPR032675">
    <property type="entry name" value="LRR_dom_sf"/>
</dbReference>
<dbReference type="InterPro" id="IPR053772">
    <property type="entry name" value="At1g61320/At1g61330-like"/>
</dbReference>
<dbReference type="PANTHER" id="PTHR34145">
    <property type="entry name" value="OS02G0105600 PROTEIN"/>
    <property type="match status" value="1"/>
</dbReference>
<dbReference type="AlphaFoldDB" id="A0AAV6WJ21"/>
<comment type="caution">
    <text evidence="1">The sequence shown here is derived from an EMBL/GenBank/DDBJ whole genome shotgun (WGS) entry which is preliminary data.</text>
</comment>
<accession>A0AAV6WJ21</accession>
<keyword evidence="2" id="KW-1185">Reference proteome</keyword>